<dbReference type="HOGENOM" id="CLU_3287144_0_0_9"/>
<accession>C0D1H1</accession>
<dbReference type="EMBL" id="ACCJ01000223">
    <property type="protein sequence ID" value="EEG54826.1"/>
    <property type="molecule type" value="Genomic_DNA"/>
</dbReference>
<reference evidence="1 2" key="1">
    <citation type="submission" date="2009-01" db="EMBL/GenBank/DDBJ databases">
        <authorList>
            <person name="Fulton L."/>
            <person name="Clifton S."/>
            <person name="Fulton B."/>
            <person name="Xu J."/>
            <person name="Minx P."/>
            <person name="Pepin K.H."/>
            <person name="Johnson M."/>
            <person name="Bhonagiri V."/>
            <person name="Nash W.E."/>
            <person name="Mardis E.R."/>
            <person name="Wilson R.K."/>
        </authorList>
    </citation>
    <scope>NUCLEOTIDE SEQUENCE [LARGE SCALE GENOMIC DNA]</scope>
    <source>
        <strain evidence="1 2">DSM 15981</strain>
    </source>
</reference>
<protein>
    <submittedName>
        <fullName evidence="1">Uncharacterized protein</fullName>
    </submittedName>
</protein>
<evidence type="ECO:0000313" key="1">
    <source>
        <dbReference type="EMBL" id="EEG54826.1"/>
    </source>
</evidence>
<proteinExistence type="predicted"/>
<reference evidence="1 2" key="2">
    <citation type="submission" date="2009-02" db="EMBL/GenBank/DDBJ databases">
        <title>Draft genome sequence of Clostridium asparagiforme (DSM 15981).</title>
        <authorList>
            <person name="Sudarsanam P."/>
            <person name="Ley R."/>
            <person name="Guruge J."/>
            <person name="Turnbaugh P.J."/>
            <person name="Mahowald M."/>
            <person name="Liep D."/>
            <person name="Gordon J."/>
        </authorList>
    </citation>
    <scope>NUCLEOTIDE SEQUENCE [LARGE SCALE GENOMIC DNA]</scope>
    <source>
        <strain evidence="1 2">DSM 15981</strain>
    </source>
</reference>
<sequence>MVIDKKQGSWYAQSGSENYVTCIMIEALETSDRNRTGVRR</sequence>
<comment type="caution">
    <text evidence="1">The sequence shown here is derived from an EMBL/GenBank/DDBJ whole genome shotgun (WGS) entry which is preliminary data.</text>
</comment>
<evidence type="ECO:0000313" key="2">
    <source>
        <dbReference type="Proteomes" id="UP000004756"/>
    </source>
</evidence>
<name>C0D1H1_9FIRM</name>
<dbReference type="Proteomes" id="UP000004756">
    <property type="component" value="Unassembled WGS sequence"/>
</dbReference>
<organism evidence="1 2">
    <name type="scientific">[Clostridium] asparagiforme DSM 15981</name>
    <dbReference type="NCBI Taxonomy" id="518636"/>
    <lineage>
        <taxon>Bacteria</taxon>
        <taxon>Bacillati</taxon>
        <taxon>Bacillota</taxon>
        <taxon>Clostridia</taxon>
        <taxon>Lachnospirales</taxon>
        <taxon>Lachnospiraceae</taxon>
        <taxon>Enterocloster</taxon>
    </lineage>
</organism>
<gene>
    <name evidence="1" type="ORF">CLOSTASPAR_03109</name>
</gene>
<dbReference type="AlphaFoldDB" id="C0D1H1"/>
<keyword evidence="2" id="KW-1185">Reference proteome</keyword>